<feature type="region of interest" description="Disordered" evidence="1">
    <location>
        <begin position="116"/>
        <end position="143"/>
    </location>
</feature>
<dbReference type="Proteomes" id="UP000765509">
    <property type="component" value="Unassembled WGS sequence"/>
</dbReference>
<evidence type="ECO:0000256" key="1">
    <source>
        <dbReference type="SAM" id="MobiDB-lite"/>
    </source>
</evidence>
<organism evidence="2 3">
    <name type="scientific">Austropuccinia psidii MF-1</name>
    <dbReference type="NCBI Taxonomy" id="1389203"/>
    <lineage>
        <taxon>Eukaryota</taxon>
        <taxon>Fungi</taxon>
        <taxon>Dikarya</taxon>
        <taxon>Basidiomycota</taxon>
        <taxon>Pucciniomycotina</taxon>
        <taxon>Pucciniomycetes</taxon>
        <taxon>Pucciniales</taxon>
        <taxon>Sphaerophragmiaceae</taxon>
        <taxon>Austropuccinia</taxon>
    </lineage>
</organism>
<gene>
    <name evidence="2" type="ORF">O181_019005</name>
</gene>
<feature type="compositionally biased region" description="Basic and acidic residues" evidence="1">
    <location>
        <begin position="122"/>
        <end position="133"/>
    </location>
</feature>
<feature type="compositionally biased region" description="Acidic residues" evidence="1">
    <location>
        <begin position="134"/>
        <end position="143"/>
    </location>
</feature>
<accession>A0A9Q3GUL1</accession>
<protein>
    <submittedName>
        <fullName evidence="2">Uncharacterized protein</fullName>
    </submittedName>
</protein>
<proteinExistence type="predicted"/>
<keyword evidence="3" id="KW-1185">Reference proteome</keyword>
<reference evidence="2" key="1">
    <citation type="submission" date="2021-03" db="EMBL/GenBank/DDBJ databases">
        <title>Draft genome sequence of rust myrtle Austropuccinia psidii MF-1, a brazilian biotype.</title>
        <authorList>
            <person name="Quecine M.C."/>
            <person name="Pachon D.M.R."/>
            <person name="Bonatelli M.L."/>
            <person name="Correr F.H."/>
            <person name="Franceschini L.M."/>
            <person name="Leite T.F."/>
            <person name="Margarido G.R.A."/>
            <person name="Almeida C.A."/>
            <person name="Ferrarezi J.A."/>
            <person name="Labate C.A."/>
        </authorList>
    </citation>
    <scope>NUCLEOTIDE SEQUENCE</scope>
    <source>
        <strain evidence="2">MF-1</strain>
    </source>
</reference>
<name>A0A9Q3GUL1_9BASI</name>
<evidence type="ECO:0000313" key="3">
    <source>
        <dbReference type="Proteomes" id="UP000765509"/>
    </source>
</evidence>
<evidence type="ECO:0000313" key="2">
    <source>
        <dbReference type="EMBL" id="MBW0479290.1"/>
    </source>
</evidence>
<comment type="caution">
    <text evidence="2">The sequence shown here is derived from an EMBL/GenBank/DDBJ whole genome shotgun (WGS) entry which is preliminary data.</text>
</comment>
<dbReference type="EMBL" id="AVOT02005522">
    <property type="protein sequence ID" value="MBW0479290.1"/>
    <property type="molecule type" value="Genomic_DNA"/>
</dbReference>
<sequence length="143" mass="16756">MVFQQTDRLTALYPEISEFMIHRKILRQCGGDLGHSFKRRTTEQSSAEEIINILAEVATRTRIGSGRMNFKKRLNIPWKDSADKKTKENFNNMKYKSADTIRNCHIFQSITHLANKRPKRGKINEFEIEKEPDVEKDDVNEEN</sequence>
<dbReference type="AlphaFoldDB" id="A0A9Q3GUL1"/>